<evidence type="ECO:0000256" key="1">
    <source>
        <dbReference type="SAM" id="Phobius"/>
    </source>
</evidence>
<keyword evidence="1" id="KW-1133">Transmembrane helix</keyword>
<proteinExistence type="predicted"/>
<dbReference type="EMBL" id="CP048222">
    <property type="protein sequence ID" value="QHT66446.1"/>
    <property type="molecule type" value="Genomic_DNA"/>
</dbReference>
<feature type="transmembrane region" description="Helical" evidence="1">
    <location>
        <begin position="44"/>
        <end position="66"/>
    </location>
</feature>
<dbReference type="AlphaFoldDB" id="A0A6C0GEP8"/>
<keyword evidence="1" id="KW-0472">Membrane</keyword>
<keyword evidence="3" id="KW-1185">Reference proteome</keyword>
<evidence type="ECO:0000313" key="2">
    <source>
        <dbReference type="EMBL" id="QHT66446.1"/>
    </source>
</evidence>
<name>A0A6C0GEP8_9BACT</name>
<organism evidence="2 3">
    <name type="scientific">Rhodocytophaga rosea</name>
    <dbReference type="NCBI Taxonomy" id="2704465"/>
    <lineage>
        <taxon>Bacteria</taxon>
        <taxon>Pseudomonadati</taxon>
        <taxon>Bacteroidota</taxon>
        <taxon>Cytophagia</taxon>
        <taxon>Cytophagales</taxon>
        <taxon>Rhodocytophagaceae</taxon>
        <taxon>Rhodocytophaga</taxon>
    </lineage>
</organism>
<dbReference type="RefSeq" id="WP_162442500.1">
    <property type="nucleotide sequence ID" value="NZ_CP048222.1"/>
</dbReference>
<protein>
    <submittedName>
        <fullName evidence="2">Uncharacterized protein</fullName>
    </submittedName>
</protein>
<dbReference type="KEGG" id="rhoz:GXP67_07130"/>
<evidence type="ECO:0000313" key="3">
    <source>
        <dbReference type="Proteomes" id="UP000480178"/>
    </source>
</evidence>
<sequence>MPLLVKIVFFIPLLINGLIALFYWGATLFSLIKPPSAYYTTRDGFIFITGYTVILALLAWAYHLAIVQHKTVSGFRDIFSGMADTHYRWGTFF</sequence>
<gene>
    <name evidence="2" type="ORF">GXP67_07130</name>
</gene>
<keyword evidence="1" id="KW-0812">Transmembrane</keyword>
<feature type="transmembrane region" description="Helical" evidence="1">
    <location>
        <begin position="7"/>
        <end position="32"/>
    </location>
</feature>
<accession>A0A6C0GEP8</accession>
<reference evidence="2 3" key="1">
    <citation type="submission" date="2020-01" db="EMBL/GenBank/DDBJ databases">
        <authorList>
            <person name="Kim M.K."/>
        </authorList>
    </citation>
    <scope>NUCLEOTIDE SEQUENCE [LARGE SCALE GENOMIC DNA]</scope>
    <source>
        <strain evidence="2 3">172606-1</strain>
    </source>
</reference>
<dbReference type="Proteomes" id="UP000480178">
    <property type="component" value="Chromosome"/>
</dbReference>